<dbReference type="Proteomes" id="UP001597387">
    <property type="component" value="Unassembled WGS sequence"/>
</dbReference>
<evidence type="ECO:0000313" key="2">
    <source>
        <dbReference type="Proteomes" id="UP001597387"/>
    </source>
</evidence>
<comment type="caution">
    <text evidence="1">The sequence shown here is derived from an EMBL/GenBank/DDBJ whole genome shotgun (WGS) entry which is preliminary data.</text>
</comment>
<dbReference type="EMBL" id="JBHUHZ010000002">
    <property type="protein sequence ID" value="MFD2163300.1"/>
    <property type="molecule type" value="Genomic_DNA"/>
</dbReference>
<sequence length="63" mass="7699">MDWKQAEEMLVEMSLTFNRDNIRKITYNTEIFPLSFRFYTGERTDELYDSIQSVYNQLIFKMS</sequence>
<reference evidence="2" key="1">
    <citation type="journal article" date="2019" name="Int. J. Syst. Evol. Microbiol.">
        <title>The Global Catalogue of Microorganisms (GCM) 10K type strain sequencing project: providing services to taxonomists for standard genome sequencing and annotation.</title>
        <authorList>
            <consortium name="The Broad Institute Genomics Platform"/>
            <consortium name="The Broad Institute Genome Sequencing Center for Infectious Disease"/>
            <person name="Wu L."/>
            <person name="Ma J."/>
        </authorList>
    </citation>
    <scope>NUCLEOTIDE SEQUENCE [LARGE SCALE GENOMIC DNA]</scope>
    <source>
        <strain evidence="2">KCTC 42217</strain>
    </source>
</reference>
<name>A0ABW4ZNJ9_9SPHI</name>
<dbReference type="RefSeq" id="WP_255901114.1">
    <property type="nucleotide sequence ID" value="NZ_JAFMZO010000002.1"/>
</dbReference>
<gene>
    <name evidence="1" type="ORF">ACFSJU_12915</name>
</gene>
<evidence type="ECO:0000313" key="1">
    <source>
        <dbReference type="EMBL" id="MFD2163300.1"/>
    </source>
</evidence>
<proteinExistence type="predicted"/>
<accession>A0ABW4ZNJ9</accession>
<keyword evidence="2" id="KW-1185">Reference proteome</keyword>
<organism evidence="1 2">
    <name type="scientific">Paradesertivirga mongoliensis</name>
    <dbReference type="NCBI Taxonomy" id="2100740"/>
    <lineage>
        <taxon>Bacteria</taxon>
        <taxon>Pseudomonadati</taxon>
        <taxon>Bacteroidota</taxon>
        <taxon>Sphingobacteriia</taxon>
        <taxon>Sphingobacteriales</taxon>
        <taxon>Sphingobacteriaceae</taxon>
        <taxon>Paradesertivirga</taxon>
    </lineage>
</organism>
<protein>
    <submittedName>
        <fullName evidence="1">Uncharacterized protein</fullName>
    </submittedName>
</protein>